<dbReference type="GeneID" id="25295859"/>
<accession>A0A0D2IEI1</accession>
<feature type="domain" description="HNH nuclease" evidence="1">
    <location>
        <begin position="138"/>
        <end position="230"/>
    </location>
</feature>
<keyword evidence="3" id="KW-1185">Reference proteome</keyword>
<sequence length="396" mass="44642">MRSEKSPKKTRKRMTKTITPEVDFNNKDYNIRSPERTQLLTQIKEAIGDTPVSSTFWACFQPADMNQLNQLLVIAKRSKDSGSEAVSQHSGGARKRKLNANGQSWVQRSANQADNVSGYHPTNFCLTIQYKKRDDYKCVLTNQLLPQAAHIFPYSILNSPLQGSRSPVSKMVPDFWDLLHLFWDEDRIKKWRGTIFPDPQNPNTGIDRCVNLISLDAGVYVKWTKGMFALKPLKLPTDRKELTVQFFWQVPGNYDIVSRIDLLSEPTSSEGLEIVANGHGLLHIEEDGPSHLIRSGELFTLTTKDPENLPLPSAELLEMQWVLQRLVGMSGGAGWPILDLDDESVDDDYGWFVPDLNPNLDNSLKRVREWVTPKEAADIGPEVSTATPSPSVMPCH</sequence>
<evidence type="ECO:0000313" key="3">
    <source>
        <dbReference type="Proteomes" id="UP000053617"/>
    </source>
</evidence>
<reference evidence="2 3" key="1">
    <citation type="submission" date="2015-01" db="EMBL/GenBank/DDBJ databases">
        <title>The Genome Sequence of Rhinocladiella mackenzie CBS 650.93.</title>
        <authorList>
            <consortium name="The Broad Institute Genomics Platform"/>
            <person name="Cuomo C."/>
            <person name="de Hoog S."/>
            <person name="Gorbushina A."/>
            <person name="Stielow B."/>
            <person name="Teixiera M."/>
            <person name="Abouelleil A."/>
            <person name="Chapman S.B."/>
            <person name="Priest M."/>
            <person name="Young S.K."/>
            <person name="Wortman J."/>
            <person name="Nusbaum C."/>
            <person name="Birren B."/>
        </authorList>
    </citation>
    <scope>NUCLEOTIDE SEQUENCE [LARGE SCALE GENOMIC DNA]</scope>
    <source>
        <strain evidence="2 3">CBS 650.93</strain>
    </source>
</reference>
<evidence type="ECO:0000259" key="1">
    <source>
        <dbReference type="Pfam" id="PF13391"/>
    </source>
</evidence>
<dbReference type="Pfam" id="PF13391">
    <property type="entry name" value="HNH_2"/>
    <property type="match status" value="1"/>
</dbReference>
<dbReference type="RefSeq" id="XP_013271370.1">
    <property type="nucleotide sequence ID" value="XM_013415916.1"/>
</dbReference>
<name>A0A0D2IEI1_9EURO</name>
<dbReference type="HOGENOM" id="CLU_039755_0_0_1"/>
<proteinExistence type="predicted"/>
<dbReference type="OrthoDB" id="5416097at2759"/>
<protein>
    <recommendedName>
        <fullName evidence="1">HNH nuclease domain-containing protein</fullName>
    </recommendedName>
</protein>
<organism evidence="2 3">
    <name type="scientific">Rhinocladiella mackenziei CBS 650.93</name>
    <dbReference type="NCBI Taxonomy" id="1442369"/>
    <lineage>
        <taxon>Eukaryota</taxon>
        <taxon>Fungi</taxon>
        <taxon>Dikarya</taxon>
        <taxon>Ascomycota</taxon>
        <taxon>Pezizomycotina</taxon>
        <taxon>Eurotiomycetes</taxon>
        <taxon>Chaetothyriomycetidae</taxon>
        <taxon>Chaetothyriales</taxon>
        <taxon>Herpotrichiellaceae</taxon>
        <taxon>Rhinocladiella</taxon>
    </lineage>
</organism>
<dbReference type="InterPro" id="IPR003615">
    <property type="entry name" value="HNH_nuc"/>
</dbReference>
<gene>
    <name evidence="2" type="ORF">Z518_07788</name>
</gene>
<evidence type="ECO:0000313" key="2">
    <source>
        <dbReference type="EMBL" id="KIX04234.1"/>
    </source>
</evidence>
<dbReference type="AlphaFoldDB" id="A0A0D2IEI1"/>
<dbReference type="Proteomes" id="UP000053617">
    <property type="component" value="Unassembled WGS sequence"/>
</dbReference>
<dbReference type="EMBL" id="KN847479">
    <property type="protein sequence ID" value="KIX04234.1"/>
    <property type="molecule type" value="Genomic_DNA"/>
</dbReference>
<dbReference type="VEuPathDB" id="FungiDB:Z518_07788"/>